<reference evidence="2 3" key="1">
    <citation type="submission" date="2020-08" db="EMBL/GenBank/DDBJ databases">
        <authorList>
            <person name="Koutsovoulos G."/>
            <person name="Danchin GJ E."/>
        </authorList>
    </citation>
    <scope>NUCLEOTIDE SEQUENCE [LARGE SCALE GENOMIC DNA]</scope>
</reference>
<evidence type="ECO:0000313" key="2">
    <source>
        <dbReference type="EMBL" id="CAD2167198.1"/>
    </source>
</evidence>
<comment type="caution">
    <text evidence="2">The sequence shown here is derived from an EMBL/GenBank/DDBJ whole genome shotgun (WGS) entry which is preliminary data.</text>
</comment>
<accession>A0A6V7UX78</accession>
<organism evidence="2 3">
    <name type="scientific">Meloidogyne enterolobii</name>
    <name type="common">Root-knot nematode worm</name>
    <name type="synonym">Meloidogyne mayaguensis</name>
    <dbReference type="NCBI Taxonomy" id="390850"/>
    <lineage>
        <taxon>Eukaryota</taxon>
        <taxon>Metazoa</taxon>
        <taxon>Ecdysozoa</taxon>
        <taxon>Nematoda</taxon>
        <taxon>Chromadorea</taxon>
        <taxon>Rhabditida</taxon>
        <taxon>Tylenchina</taxon>
        <taxon>Tylenchomorpha</taxon>
        <taxon>Tylenchoidea</taxon>
        <taxon>Meloidogynidae</taxon>
        <taxon>Meloidogyninae</taxon>
        <taxon>Meloidogyne</taxon>
    </lineage>
</organism>
<keyword evidence="1" id="KW-1133">Transmembrane helix</keyword>
<dbReference type="EMBL" id="CAJEWN010000125">
    <property type="protein sequence ID" value="CAD2167198.1"/>
    <property type="molecule type" value="Genomic_DNA"/>
</dbReference>
<keyword evidence="1" id="KW-0812">Transmembrane</keyword>
<dbReference type="Proteomes" id="UP000580250">
    <property type="component" value="Unassembled WGS sequence"/>
</dbReference>
<proteinExistence type="predicted"/>
<protein>
    <submittedName>
        <fullName evidence="2">Uncharacterized protein</fullName>
    </submittedName>
</protein>
<evidence type="ECO:0000256" key="1">
    <source>
        <dbReference type="SAM" id="Phobius"/>
    </source>
</evidence>
<keyword evidence="1" id="KW-0472">Membrane</keyword>
<dbReference type="AlphaFoldDB" id="A0A6V7UX78"/>
<name>A0A6V7UX78_MELEN</name>
<gene>
    <name evidence="2" type="ORF">MENT_LOCUS18477</name>
</gene>
<evidence type="ECO:0000313" key="3">
    <source>
        <dbReference type="Proteomes" id="UP000580250"/>
    </source>
</evidence>
<feature type="transmembrane region" description="Helical" evidence="1">
    <location>
        <begin position="36"/>
        <end position="57"/>
    </location>
</feature>
<sequence length="128" mass="15058">MRSVKTTIYPFNSSSSIEKQKNFRQEGRDEVFAVRLAQTATALLVIVCFLGLPIFWIQVMYRFSTIHLIHLQNQQLKQQNYLNGDSCRMKITLQENNRSEGNNIFQPIFEEENEGRYECDPWAHTIQL</sequence>